<sequence length="85" mass="9166">RVSSPSSRRWPLESPSISLTTASITFFAYSSPSCNTRCKPSVEVDVAVSSARFCSSFSFSPLFICPIMLLTITSTSSSADFLISN</sequence>
<evidence type="ECO:0000313" key="1">
    <source>
        <dbReference type="EMBL" id="GMR56911.1"/>
    </source>
</evidence>
<proteinExistence type="predicted"/>
<gene>
    <name evidence="1" type="ORF">PMAYCL1PPCAC_27106</name>
</gene>
<protein>
    <submittedName>
        <fullName evidence="1">Uncharacterized protein</fullName>
    </submittedName>
</protein>
<dbReference type="Proteomes" id="UP001328107">
    <property type="component" value="Unassembled WGS sequence"/>
</dbReference>
<organism evidence="1 2">
    <name type="scientific">Pristionchus mayeri</name>
    <dbReference type="NCBI Taxonomy" id="1317129"/>
    <lineage>
        <taxon>Eukaryota</taxon>
        <taxon>Metazoa</taxon>
        <taxon>Ecdysozoa</taxon>
        <taxon>Nematoda</taxon>
        <taxon>Chromadorea</taxon>
        <taxon>Rhabditida</taxon>
        <taxon>Rhabditina</taxon>
        <taxon>Diplogasteromorpha</taxon>
        <taxon>Diplogasteroidea</taxon>
        <taxon>Neodiplogasteridae</taxon>
        <taxon>Pristionchus</taxon>
    </lineage>
</organism>
<name>A0AAN5IBQ8_9BILA</name>
<dbReference type="EMBL" id="BTRK01000006">
    <property type="protein sequence ID" value="GMR56911.1"/>
    <property type="molecule type" value="Genomic_DNA"/>
</dbReference>
<dbReference type="AlphaFoldDB" id="A0AAN5IBQ8"/>
<reference evidence="2" key="1">
    <citation type="submission" date="2022-10" db="EMBL/GenBank/DDBJ databases">
        <title>Genome assembly of Pristionchus species.</title>
        <authorList>
            <person name="Yoshida K."/>
            <person name="Sommer R.J."/>
        </authorList>
    </citation>
    <scope>NUCLEOTIDE SEQUENCE [LARGE SCALE GENOMIC DNA]</scope>
    <source>
        <strain evidence="2">RS5460</strain>
    </source>
</reference>
<comment type="caution">
    <text evidence="1">The sequence shown here is derived from an EMBL/GenBank/DDBJ whole genome shotgun (WGS) entry which is preliminary data.</text>
</comment>
<feature type="non-terminal residue" evidence="1">
    <location>
        <position position="1"/>
    </location>
</feature>
<accession>A0AAN5IBQ8</accession>
<keyword evidence="2" id="KW-1185">Reference proteome</keyword>
<evidence type="ECO:0000313" key="2">
    <source>
        <dbReference type="Proteomes" id="UP001328107"/>
    </source>
</evidence>